<dbReference type="AlphaFoldDB" id="A0A9W8R7Q5"/>
<gene>
    <name evidence="2" type="ORF">NW755_006318</name>
</gene>
<keyword evidence="3" id="KW-1185">Reference proteome</keyword>
<evidence type="ECO:0000256" key="1">
    <source>
        <dbReference type="SAM" id="SignalP"/>
    </source>
</evidence>
<evidence type="ECO:0000313" key="2">
    <source>
        <dbReference type="EMBL" id="KAJ4188825.1"/>
    </source>
</evidence>
<dbReference type="PANTHER" id="PTHR13593">
    <property type="match status" value="1"/>
</dbReference>
<dbReference type="EMBL" id="JAOQAV010000014">
    <property type="protein sequence ID" value="KAJ4188825.1"/>
    <property type="molecule type" value="Genomic_DNA"/>
</dbReference>
<evidence type="ECO:0008006" key="4">
    <source>
        <dbReference type="Google" id="ProtNLM"/>
    </source>
</evidence>
<dbReference type="GO" id="GO:0006629">
    <property type="term" value="P:lipid metabolic process"/>
    <property type="evidence" value="ECO:0007669"/>
    <property type="project" value="InterPro"/>
</dbReference>
<dbReference type="InterPro" id="IPR051057">
    <property type="entry name" value="PI-PLC_domain"/>
</dbReference>
<dbReference type="PANTHER" id="PTHR13593:SF143">
    <property type="entry name" value="PHOSPHATIDYLINOSITOL-SPECIFIC PHOSPHOLIPASE C X DOMAIN-CONTAINING PROTEIN"/>
    <property type="match status" value="1"/>
</dbReference>
<dbReference type="GO" id="GO:0008081">
    <property type="term" value="F:phosphoric diester hydrolase activity"/>
    <property type="evidence" value="ECO:0007669"/>
    <property type="project" value="InterPro"/>
</dbReference>
<protein>
    <recommendedName>
        <fullName evidence="4">PLC-like phosphodiesterase</fullName>
    </recommendedName>
</protein>
<sequence>MLSRLLFGAVALASFVTAAPAIEPVTHAVEIRSDSEGSGVEVWEEDESGGLERRGKKGSYFLLVNATPWKMTLSGRSSYQMNVWEFPETIEPGTSNRIYIEGKGHIDDGGEVSYRFQDLLSHPDFEFRYSGKLGENRVPGAGIGFGSLETVNNKPGTFHKLEWRKDNNMPFIIASSEEDPANPSIHPWLVSTNPPQDWMHATYPRISCLKLRELAISGTHDSGMSQFNGGSGFGAPLNSKTQELSVAGQLEYGARWFDIRPSKTGGRWATGHYSFAAGNWHGGNGEYLDDIIDGINRFTENNKELIILNVAQGLNSDNFKGDKDAKISQEEWEDVMRKLERIDHRVENRGGEEDLSHLRISDFIQDRAAVIIIVDAQLYKTQDRVDLSAFADKGFFRRNQLPLFDKYANENNQDKMIADQLDKMRNERTSPASPMFLLSWTLTQSGLDVIANGKGANRVLIEKLWPAMSSSTYPNIINVDAYPSNRDFAALSMAINYHFAPRC</sequence>
<feature type="signal peptide" evidence="1">
    <location>
        <begin position="1"/>
        <end position="21"/>
    </location>
</feature>
<name>A0A9W8R7Q5_9HYPO</name>
<evidence type="ECO:0000313" key="3">
    <source>
        <dbReference type="Proteomes" id="UP001152087"/>
    </source>
</evidence>
<proteinExistence type="predicted"/>
<dbReference type="InterPro" id="IPR017946">
    <property type="entry name" value="PLC-like_Pdiesterase_TIM-brl"/>
</dbReference>
<comment type="caution">
    <text evidence="2">The sequence shown here is derived from an EMBL/GenBank/DDBJ whole genome shotgun (WGS) entry which is preliminary data.</text>
</comment>
<dbReference type="Proteomes" id="UP001152087">
    <property type="component" value="Unassembled WGS sequence"/>
</dbReference>
<feature type="chain" id="PRO_5040885051" description="PLC-like phosphodiesterase" evidence="1">
    <location>
        <begin position="22"/>
        <end position="503"/>
    </location>
</feature>
<dbReference type="SUPFAM" id="SSF51695">
    <property type="entry name" value="PLC-like phosphodiesterases"/>
    <property type="match status" value="1"/>
</dbReference>
<dbReference type="Gene3D" id="3.20.20.190">
    <property type="entry name" value="Phosphatidylinositol (PI) phosphodiesterase"/>
    <property type="match status" value="1"/>
</dbReference>
<keyword evidence="1" id="KW-0732">Signal</keyword>
<organism evidence="2 3">
    <name type="scientific">Fusarium falciforme</name>
    <dbReference type="NCBI Taxonomy" id="195108"/>
    <lineage>
        <taxon>Eukaryota</taxon>
        <taxon>Fungi</taxon>
        <taxon>Dikarya</taxon>
        <taxon>Ascomycota</taxon>
        <taxon>Pezizomycotina</taxon>
        <taxon>Sordariomycetes</taxon>
        <taxon>Hypocreomycetidae</taxon>
        <taxon>Hypocreales</taxon>
        <taxon>Nectriaceae</taxon>
        <taxon>Fusarium</taxon>
        <taxon>Fusarium solani species complex</taxon>
    </lineage>
</organism>
<reference evidence="2" key="1">
    <citation type="submission" date="2022-09" db="EMBL/GenBank/DDBJ databases">
        <title>Fusarium specimens isolated from Avocado Roots.</title>
        <authorList>
            <person name="Stajich J."/>
            <person name="Roper C."/>
            <person name="Heimlech-Rivalta G."/>
        </authorList>
    </citation>
    <scope>NUCLEOTIDE SEQUENCE</scope>
    <source>
        <strain evidence="2">A02</strain>
    </source>
</reference>
<accession>A0A9W8R7Q5</accession>
<dbReference type="CDD" id="cd08621">
    <property type="entry name" value="PI-PLCXDc_like_2"/>
    <property type="match status" value="1"/>
</dbReference>